<name>A0A6I4W0Q6_9BACL</name>
<dbReference type="GO" id="GO:0008855">
    <property type="term" value="F:exodeoxyribonuclease VII activity"/>
    <property type="evidence" value="ECO:0007669"/>
    <property type="project" value="UniProtKB-UniRule"/>
</dbReference>
<dbReference type="HAMAP" id="MF_00378">
    <property type="entry name" value="Exonuc_7_L"/>
    <property type="match status" value="1"/>
</dbReference>
<dbReference type="EC" id="3.1.11.6" evidence="5"/>
<dbReference type="GO" id="GO:0009318">
    <property type="term" value="C:exodeoxyribonuclease VII complex"/>
    <property type="evidence" value="ECO:0007669"/>
    <property type="project" value="UniProtKB-UniRule"/>
</dbReference>
<evidence type="ECO:0000259" key="8">
    <source>
        <dbReference type="Pfam" id="PF13742"/>
    </source>
</evidence>
<evidence type="ECO:0000256" key="3">
    <source>
        <dbReference type="ARBA" id="ARBA00022801"/>
    </source>
</evidence>
<comment type="catalytic activity">
    <reaction evidence="5 6">
        <text>Exonucleolytic cleavage in either 5'- to 3'- or 3'- to 5'-direction to yield nucleoside 5'-phosphates.</text>
        <dbReference type="EC" id="3.1.11.6"/>
    </reaction>
</comment>
<reference evidence="9 10" key="1">
    <citation type="submission" date="2019-12" db="EMBL/GenBank/DDBJ databases">
        <title>Whole-genome analyses of novel actinobacteria.</title>
        <authorList>
            <person name="Sahin N."/>
            <person name="Saygin H."/>
        </authorList>
    </citation>
    <scope>NUCLEOTIDE SEQUENCE [LARGE SCALE GENOMIC DNA]</scope>
    <source>
        <strain evidence="9 10">KC615</strain>
    </source>
</reference>
<dbReference type="GO" id="GO:0005737">
    <property type="term" value="C:cytoplasm"/>
    <property type="evidence" value="ECO:0007669"/>
    <property type="project" value="UniProtKB-SubCell"/>
</dbReference>
<keyword evidence="1 5" id="KW-0963">Cytoplasm</keyword>
<evidence type="ECO:0000256" key="5">
    <source>
        <dbReference type="HAMAP-Rule" id="MF_00378"/>
    </source>
</evidence>
<evidence type="ECO:0000259" key="7">
    <source>
        <dbReference type="Pfam" id="PF02601"/>
    </source>
</evidence>
<dbReference type="CDD" id="cd04489">
    <property type="entry name" value="ExoVII_LU_OBF"/>
    <property type="match status" value="1"/>
</dbReference>
<dbReference type="PANTHER" id="PTHR30008">
    <property type="entry name" value="EXODEOXYRIBONUCLEASE 7 LARGE SUBUNIT"/>
    <property type="match status" value="1"/>
</dbReference>
<dbReference type="GO" id="GO:0006308">
    <property type="term" value="P:DNA catabolic process"/>
    <property type="evidence" value="ECO:0007669"/>
    <property type="project" value="UniProtKB-UniRule"/>
</dbReference>
<feature type="domain" description="Exonuclease VII large subunit C-terminal" evidence="7">
    <location>
        <begin position="127"/>
        <end position="439"/>
    </location>
</feature>
<dbReference type="AlphaFoldDB" id="A0A6I4W0Q6"/>
<dbReference type="PANTHER" id="PTHR30008:SF0">
    <property type="entry name" value="EXODEOXYRIBONUCLEASE 7 LARGE SUBUNIT"/>
    <property type="match status" value="1"/>
</dbReference>
<proteinExistence type="inferred from homology"/>
<protein>
    <recommendedName>
        <fullName evidence="5">Exodeoxyribonuclease 7 large subunit</fullName>
        <ecNumber evidence="5">3.1.11.6</ecNumber>
    </recommendedName>
    <alternativeName>
        <fullName evidence="5">Exodeoxyribonuclease VII large subunit</fullName>
        <shortName evidence="5">Exonuclease VII large subunit</shortName>
    </alternativeName>
</protein>
<comment type="function">
    <text evidence="5">Bidirectionally degrades single-stranded DNA into large acid-insoluble oligonucleotides, which are then degraded further into small acid-soluble oligonucleotides.</text>
</comment>
<dbReference type="Proteomes" id="UP000430692">
    <property type="component" value="Unassembled WGS sequence"/>
</dbReference>
<keyword evidence="2 5" id="KW-0540">Nuclease</keyword>
<comment type="similarity">
    <text evidence="5 6">Belongs to the XseA family.</text>
</comment>
<dbReference type="InterPro" id="IPR003753">
    <property type="entry name" value="Exonuc_VII_L"/>
</dbReference>
<evidence type="ECO:0000256" key="4">
    <source>
        <dbReference type="ARBA" id="ARBA00022839"/>
    </source>
</evidence>
<dbReference type="Pfam" id="PF02601">
    <property type="entry name" value="Exonuc_VII_L"/>
    <property type="match status" value="1"/>
</dbReference>
<dbReference type="InterPro" id="IPR020579">
    <property type="entry name" value="Exonuc_VII_lsu_C"/>
</dbReference>
<comment type="subcellular location">
    <subcellularLocation>
        <location evidence="5 6">Cytoplasm</location>
    </subcellularLocation>
</comment>
<comment type="subunit">
    <text evidence="5">Heterooligomer composed of large and small subunits.</text>
</comment>
<accession>A0A6I4W0Q6</accession>
<evidence type="ECO:0000256" key="1">
    <source>
        <dbReference type="ARBA" id="ARBA00022490"/>
    </source>
</evidence>
<evidence type="ECO:0000256" key="2">
    <source>
        <dbReference type="ARBA" id="ARBA00022722"/>
    </source>
</evidence>
<dbReference type="InterPro" id="IPR025824">
    <property type="entry name" value="OB-fold_nuc-bd_dom"/>
</dbReference>
<dbReference type="NCBIfam" id="TIGR00237">
    <property type="entry name" value="xseA"/>
    <property type="match status" value="1"/>
</dbReference>
<feature type="domain" description="OB-fold nucleic acid binding" evidence="8">
    <location>
        <begin position="6"/>
        <end position="101"/>
    </location>
</feature>
<keyword evidence="10" id="KW-1185">Reference proteome</keyword>
<dbReference type="EMBL" id="WUUL01000019">
    <property type="protein sequence ID" value="MXQ55785.1"/>
    <property type="molecule type" value="Genomic_DNA"/>
</dbReference>
<keyword evidence="3 5" id="KW-0378">Hydrolase</keyword>
<dbReference type="Pfam" id="PF13742">
    <property type="entry name" value="tRNA_anti_2"/>
    <property type="match status" value="1"/>
</dbReference>
<organism evidence="9 10">
    <name type="scientific">Shimazuella alba</name>
    <dbReference type="NCBI Taxonomy" id="2690964"/>
    <lineage>
        <taxon>Bacteria</taxon>
        <taxon>Bacillati</taxon>
        <taxon>Bacillota</taxon>
        <taxon>Bacilli</taxon>
        <taxon>Bacillales</taxon>
        <taxon>Thermoactinomycetaceae</taxon>
        <taxon>Shimazuella</taxon>
    </lineage>
</organism>
<keyword evidence="4 5" id="KW-0269">Exonuclease</keyword>
<evidence type="ECO:0000313" key="10">
    <source>
        <dbReference type="Proteomes" id="UP000430692"/>
    </source>
</evidence>
<sequence length="447" mass="50861">MAKEVWTVRQLVAHLTSIVTKDAKSQSLRVEGEISNFTHHASGHMYFTLKDESARMRVVFFARFARYLLFKPKNGDRVTIRGQLDVYDRDGQVQIRALEMRNSGQGDLFTRFQYLKEQLEAQGVFQRAKRTLPAYPKSIGLITSPHGAAVRDMITTLQRRYPQAKVLLYPVQVQGDVAAWEISNAIGEMNRRAEVDLLIVGRGGGSIEELWAFNEELVVRSIANSTIPIISAVGHETDTTLSDLAADVRAATPTAAAELAVPNQEELKSKLDAVLVRLETLPKKIFDQRQLQLSRLMERPIFQHPDRKLVPHQEKFQYLTKRLHQAVAAHYAKGERSLERVIHRIQSVQPDSKISDARSKLQRSSREQSLFFQQYMERKEKQFSQLVTRLESVSPLAVMKRGYSLVYRLGGDQLVTSADQVNPGDLLDVQLAEGKLKCQVWKKEEKK</sequence>
<evidence type="ECO:0000256" key="6">
    <source>
        <dbReference type="RuleBase" id="RU004355"/>
    </source>
</evidence>
<dbReference type="GO" id="GO:0003676">
    <property type="term" value="F:nucleic acid binding"/>
    <property type="evidence" value="ECO:0007669"/>
    <property type="project" value="InterPro"/>
</dbReference>
<gene>
    <name evidence="5" type="primary">xseA</name>
    <name evidence="9" type="ORF">GSM42_19055</name>
</gene>
<evidence type="ECO:0000313" key="9">
    <source>
        <dbReference type="EMBL" id="MXQ55785.1"/>
    </source>
</evidence>
<comment type="caution">
    <text evidence="9">The sequence shown here is derived from an EMBL/GenBank/DDBJ whole genome shotgun (WGS) entry which is preliminary data.</text>
</comment>
<dbReference type="Gene3D" id="2.40.50.1010">
    <property type="match status" value="1"/>
</dbReference>
<dbReference type="RefSeq" id="WP_160803137.1">
    <property type="nucleotide sequence ID" value="NZ_WUUL01000019.1"/>
</dbReference>